<dbReference type="EMBL" id="JADCSA010000007">
    <property type="protein sequence ID" value="MBE7324761.1"/>
    <property type="molecule type" value="Genomic_DNA"/>
</dbReference>
<name>A0ABR9RT55_9ACTN</name>
<evidence type="ECO:0000259" key="2">
    <source>
        <dbReference type="Pfam" id="PF01575"/>
    </source>
</evidence>
<dbReference type="SUPFAM" id="SSF54637">
    <property type="entry name" value="Thioesterase/thiol ester dehydrase-isomerase"/>
    <property type="match status" value="1"/>
</dbReference>
<dbReference type="RefSeq" id="WP_193638096.1">
    <property type="nucleotide sequence ID" value="NZ_JADCSA010000007.1"/>
</dbReference>
<dbReference type="Proteomes" id="UP000756387">
    <property type="component" value="Unassembled WGS sequence"/>
</dbReference>
<feature type="domain" description="MaoC-like" evidence="2">
    <location>
        <begin position="14"/>
        <end position="125"/>
    </location>
</feature>
<dbReference type="Gene3D" id="3.10.129.10">
    <property type="entry name" value="Hotdog Thioesterase"/>
    <property type="match status" value="1"/>
</dbReference>
<evidence type="ECO:0000313" key="4">
    <source>
        <dbReference type="Proteomes" id="UP000756387"/>
    </source>
</evidence>
<dbReference type="InterPro" id="IPR002539">
    <property type="entry name" value="MaoC-like_dom"/>
</dbReference>
<evidence type="ECO:0000256" key="1">
    <source>
        <dbReference type="ARBA" id="ARBA00005254"/>
    </source>
</evidence>
<proteinExistence type="inferred from homology"/>
<dbReference type="PANTHER" id="PTHR43664">
    <property type="entry name" value="MONOAMINE OXIDASE-RELATED"/>
    <property type="match status" value="1"/>
</dbReference>
<dbReference type="Pfam" id="PF01575">
    <property type="entry name" value="MaoC_dehydratas"/>
    <property type="match status" value="1"/>
</dbReference>
<dbReference type="PANTHER" id="PTHR43664:SF1">
    <property type="entry name" value="BETA-METHYLMALYL-COA DEHYDRATASE"/>
    <property type="match status" value="1"/>
</dbReference>
<evidence type="ECO:0000313" key="3">
    <source>
        <dbReference type="EMBL" id="MBE7324761.1"/>
    </source>
</evidence>
<organism evidence="3 4">
    <name type="scientific">Nocardioides malaquae</name>
    <dbReference type="NCBI Taxonomy" id="2773426"/>
    <lineage>
        <taxon>Bacteria</taxon>
        <taxon>Bacillati</taxon>
        <taxon>Actinomycetota</taxon>
        <taxon>Actinomycetes</taxon>
        <taxon>Propionibacteriales</taxon>
        <taxon>Nocardioidaceae</taxon>
        <taxon>Nocardioides</taxon>
    </lineage>
</organism>
<dbReference type="InterPro" id="IPR029069">
    <property type="entry name" value="HotDog_dom_sf"/>
</dbReference>
<comment type="caution">
    <text evidence="3">The sequence shown here is derived from an EMBL/GenBank/DDBJ whole genome shotgun (WGS) entry which is preliminary data.</text>
</comment>
<gene>
    <name evidence="3" type="ORF">IEQ44_08850</name>
</gene>
<keyword evidence="4" id="KW-1185">Reference proteome</keyword>
<sequence length="158" mass="17624">MQERESFEDYTVGERLVSPSRTITESDVVNFAMITGDWHPIHVDKEYAAASSFGQRIAHGMLTMSLGGSMCMWMGPNTFAPKSFIAFLAMDEIRMKNPTLIGDTIHWEGEVVGLEPKSNGRGIITYACEVKNQRDEVCASYVQKILVGRRADESEAAR</sequence>
<accession>A0ABR9RT55</accession>
<dbReference type="InterPro" id="IPR052342">
    <property type="entry name" value="MCH/BMMD"/>
</dbReference>
<reference evidence="3 4" key="1">
    <citation type="submission" date="2020-10" db="EMBL/GenBank/DDBJ databases">
        <title>Nocardioides sp. isolated from sludge.</title>
        <authorList>
            <person name="Zhang X."/>
        </authorList>
    </citation>
    <scope>NUCLEOTIDE SEQUENCE [LARGE SCALE GENOMIC DNA]</scope>
    <source>
        <strain evidence="3 4">Y6</strain>
    </source>
</reference>
<protein>
    <submittedName>
        <fullName evidence="3">MaoC family dehydratase N-terminal domain-containing protein</fullName>
    </submittedName>
</protein>
<comment type="similarity">
    <text evidence="1">Belongs to the enoyl-CoA hydratase/isomerase family.</text>
</comment>